<protein>
    <submittedName>
        <fullName evidence="3">Uncharacterized protein</fullName>
    </submittedName>
</protein>
<dbReference type="AlphaFoldDB" id="A0A3L6N1H2"/>
<feature type="region of interest" description="Disordered" evidence="1">
    <location>
        <begin position="82"/>
        <end position="111"/>
    </location>
</feature>
<keyword evidence="2" id="KW-0732">Signal</keyword>
<sequence>MRPFQILTGVLAFIVANNVSARPETLTKFLTSLRSTENATADCTTETLTVSTETSAAVPERTTNADCDGATPFHDLETCVSTNPKVPNAPTPSYQTLNRGVDPYSVNTKET</sequence>
<feature type="compositionally biased region" description="Polar residues" evidence="1">
    <location>
        <begin position="82"/>
        <end position="98"/>
    </location>
</feature>
<evidence type="ECO:0000313" key="3">
    <source>
        <dbReference type="EMBL" id="RKK11290.1"/>
    </source>
</evidence>
<dbReference type="Proteomes" id="UP000270866">
    <property type="component" value="Chromosome 11"/>
</dbReference>
<dbReference type="EMBL" id="MRCU01000009">
    <property type="protein sequence ID" value="RKK11290.1"/>
    <property type="molecule type" value="Genomic_DNA"/>
</dbReference>
<evidence type="ECO:0000256" key="2">
    <source>
        <dbReference type="SAM" id="SignalP"/>
    </source>
</evidence>
<feature type="signal peptide" evidence="2">
    <location>
        <begin position="1"/>
        <end position="21"/>
    </location>
</feature>
<reference evidence="3" key="1">
    <citation type="journal article" date="2018" name="Sci. Rep.">
        <title>Characterisation of pathogen-specific regions and novel effector candidates in Fusarium oxysporum f. sp. cepae.</title>
        <authorList>
            <person name="Armitage A.D."/>
            <person name="Taylor A."/>
            <person name="Sobczyk M.K."/>
            <person name="Baxter L."/>
            <person name="Greenfield B.P."/>
            <person name="Bates H.J."/>
            <person name="Wilson F."/>
            <person name="Jackson A.C."/>
            <person name="Ott S."/>
            <person name="Harrison R.J."/>
            <person name="Clarkson J.P."/>
        </authorList>
    </citation>
    <scope>NUCLEOTIDE SEQUENCE [LARGE SCALE GENOMIC DNA]</scope>
    <source>
        <strain evidence="3">FoC_Fus2</strain>
    </source>
</reference>
<name>A0A3L6N1H2_FUSOX</name>
<gene>
    <name evidence="3" type="ORF">BFJ65_g13173</name>
</gene>
<evidence type="ECO:0000256" key="1">
    <source>
        <dbReference type="SAM" id="MobiDB-lite"/>
    </source>
</evidence>
<accession>A0A3L6N1H2</accession>
<comment type="caution">
    <text evidence="3">The sequence shown here is derived from an EMBL/GenBank/DDBJ whole genome shotgun (WGS) entry which is preliminary data.</text>
</comment>
<feature type="chain" id="PRO_5018294081" evidence="2">
    <location>
        <begin position="22"/>
        <end position="111"/>
    </location>
</feature>
<proteinExistence type="predicted"/>
<organism evidence="3">
    <name type="scientific">Fusarium oxysporum f. sp. cepae</name>
    <dbReference type="NCBI Taxonomy" id="396571"/>
    <lineage>
        <taxon>Eukaryota</taxon>
        <taxon>Fungi</taxon>
        <taxon>Dikarya</taxon>
        <taxon>Ascomycota</taxon>
        <taxon>Pezizomycotina</taxon>
        <taxon>Sordariomycetes</taxon>
        <taxon>Hypocreomycetidae</taxon>
        <taxon>Hypocreales</taxon>
        <taxon>Nectriaceae</taxon>
        <taxon>Fusarium</taxon>
        <taxon>Fusarium oxysporum species complex</taxon>
    </lineage>
</organism>